<dbReference type="Proteomes" id="UP000549394">
    <property type="component" value="Unassembled WGS sequence"/>
</dbReference>
<dbReference type="GO" id="GO:0030154">
    <property type="term" value="P:cell differentiation"/>
    <property type="evidence" value="ECO:0007669"/>
    <property type="project" value="TreeGrafter"/>
</dbReference>
<evidence type="ECO:0000313" key="11">
    <source>
        <dbReference type="Proteomes" id="UP000549394"/>
    </source>
</evidence>
<dbReference type="GO" id="GO:0000981">
    <property type="term" value="F:DNA-binding transcription factor activity, RNA polymerase II-specific"/>
    <property type="evidence" value="ECO:0007669"/>
    <property type="project" value="InterPro"/>
</dbReference>
<comment type="subcellular location">
    <subcellularLocation>
        <location evidence="1 6 7">Nucleus</location>
    </subcellularLocation>
</comment>
<dbReference type="InterPro" id="IPR001356">
    <property type="entry name" value="HD"/>
</dbReference>
<dbReference type="GO" id="GO:0005634">
    <property type="term" value="C:nucleus"/>
    <property type="evidence" value="ECO:0007669"/>
    <property type="project" value="UniProtKB-SubCell"/>
</dbReference>
<feature type="region of interest" description="Disordered" evidence="8">
    <location>
        <begin position="74"/>
        <end position="108"/>
    </location>
</feature>
<proteinExistence type="inferred from homology"/>
<comment type="caution">
    <text evidence="10">The sequence shown here is derived from an EMBL/GenBank/DDBJ whole genome shotgun (WGS) entry which is preliminary data.</text>
</comment>
<dbReference type="SUPFAM" id="SSF46689">
    <property type="entry name" value="Homeodomain-like"/>
    <property type="match status" value="1"/>
</dbReference>
<sequence>MNDLPICIQEEPFSMRNILNNGTSDVVQYSTPPSTYDISYPYHFTDNYSEYQNGDVYPRITASYFNNESQYYGNRDSSFLPTPPPSISTANQTPKKKSDADNPMSKIDPEECHLLRQRSKRKPRVLFSQTQVFELERRFKQQKYLSAPERDQLARALKLTSTQVKIWFQNRRYKMKRQKQDRTLELTAMQSPRRVAVPVIVRDGKNCVGAPTYQTSFFSGYPPPPPPIHPSPHAPPTSSELYMSSIHPNGIRAW</sequence>
<dbReference type="InterPro" id="IPR050394">
    <property type="entry name" value="Homeobox_NK-like"/>
</dbReference>
<dbReference type="PROSITE" id="PS50071">
    <property type="entry name" value="HOMEOBOX_2"/>
    <property type="match status" value="1"/>
</dbReference>
<reference evidence="10 11" key="1">
    <citation type="submission" date="2020-08" db="EMBL/GenBank/DDBJ databases">
        <authorList>
            <person name="Hejnol A."/>
        </authorList>
    </citation>
    <scope>NUCLEOTIDE SEQUENCE [LARGE SCALE GENOMIC DNA]</scope>
</reference>
<dbReference type="GO" id="GO:0000978">
    <property type="term" value="F:RNA polymerase II cis-regulatory region sequence-specific DNA binding"/>
    <property type="evidence" value="ECO:0007669"/>
    <property type="project" value="TreeGrafter"/>
</dbReference>
<keyword evidence="5 6" id="KW-0539">Nucleus</keyword>
<dbReference type="InterPro" id="IPR009057">
    <property type="entry name" value="Homeodomain-like_sf"/>
</dbReference>
<evidence type="ECO:0000256" key="5">
    <source>
        <dbReference type="ARBA" id="ARBA00023242"/>
    </source>
</evidence>
<accession>A0A7I8VDU8</accession>
<dbReference type="AlphaFoldDB" id="A0A7I8VDU8"/>
<dbReference type="InterPro" id="IPR020479">
    <property type="entry name" value="HD_metazoa"/>
</dbReference>
<dbReference type="Gene3D" id="1.10.10.60">
    <property type="entry name" value="Homeodomain-like"/>
    <property type="match status" value="1"/>
</dbReference>
<dbReference type="PANTHER" id="PTHR24340">
    <property type="entry name" value="HOMEOBOX PROTEIN NKX"/>
    <property type="match status" value="1"/>
</dbReference>
<evidence type="ECO:0000256" key="7">
    <source>
        <dbReference type="RuleBase" id="RU000682"/>
    </source>
</evidence>
<evidence type="ECO:0000259" key="9">
    <source>
        <dbReference type="PROSITE" id="PS50071"/>
    </source>
</evidence>
<dbReference type="PANTHER" id="PTHR24340:SF111">
    <property type="entry name" value="HOMEOBOX DOMAIN-CONTAINING PROTEIN"/>
    <property type="match status" value="1"/>
</dbReference>
<evidence type="ECO:0000313" key="10">
    <source>
        <dbReference type="EMBL" id="CAD5113436.1"/>
    </source>
</evidence>
<keyword evidence="11" id="KW-1185">Reference proteome</keyword>
<dbReference type="EMBL" id="CAJFCJ010000003">
    <property type="protein sequence ID" value="CAD5113436.1"/>
    <property type="molecule type" value="Genomic_DNA"/>
</dbReference>
<feature type="region of interest" description="Disordered" evidence="8">
    <location>
        <begin position="221"/>
        <end position="243"/>
    </location>
</feature>
<dbReference type="Pfam" id="PF00046">
    <property type="entry name" value="Homeodomain"/>
    <property type="match status" value="1"/>
</dbReference>
<evidence type="ECO:0000256" key="8">
    <source>
        <dbReference type="SAM" id="MobiDB-lite"/>
    </source>
</evidence>
<protein>
    <submittedName>
        <fullName evidence="10">DgyrCDS2605</fullName>
    </submittedName>
</protein>
<feature type="DNA-binding region" description="Homeobox" evidence="6">
    <location>
        <begin position="120"/>
        <end position="179"/>
    </location>
</feature>
<gene>
    <name evidence="10" type="ORF">DGYR_LOCUS2426</name>
</gene>
<keyword evidence="4 6" id="KW-0371">Homeobox</keyword>
<evidence type="ECO:0000256" key="6">
    <source>
        <dbReference type="PROSITE-ProRule" id="PRU00108"/>
    </source>
</evidence>
<organism evidence="10 11">
    <name type="scientific">Dimorphilus gyrociliatus</name>
    <dbReference type="NCBI Taxonomy" id="2664684"/>
    <lineage>
        <taxon>Eukaryota</taxon>
        <taxon>Metazoa</taxon>
        <taxon>Spiralia</taxon>
        <taxon>Lophotrochozoa</taxon>
        <taxon>Annelida</taxon>
        <taxon>Polychaeta</taxon>
        <taxon>Polychaeta incertae sedis</taxon>
        <taxon>Dinophilidae</taxon>
        <taxon>Dimorphilus</taxon>
    </lineage>
</organism>
<feature type="compositionally biased region" description="Pro residues" evidence="8">
    <location>
        <begin position="221"/>
        <end position="235"/>
    </location>
</feature>
<dbReference type="InterPro" id="IPR017970">
    <property type="entry name" value="Homeobox_CS"/>
</dbReference>
<evidence type="ECO:0000256" key="4">
    <source>
        <dbReference type="ARBA" id="ARBA00023155"/>
    </source>
</evidence>
<dbReference type="FunFam" id="1.10.10.60:FF:000078">
    <property type="entry name" value="NK2 homeobox 3"/>
    <property type="match status" value="1"/>
</dbReference>
<dbReference type="SMART" id="SM00389">
    <property type="entry name" value="HOX"/>
    <property type="match status" value="1"/>
</dbReference>
<dbReference type="OrthoDB" id="3137333at2759"/>
<evidence type="ECO:0000256" key="2">
    <source>
        <dbReference type="ARBA" id="ARBA00005661"/>
    </source>
</evidence>
<keyword evidence="3 6" id="KW-0238">DNA-binding</keyword>
<dbReference type="CDD" id="cd00086">
    <property type="entry name" value="homeodomain"/>
    <property type="match status" value="1"/>
</dbReference>
<comment type="similarity">
    <text evidence="2">Belongs to the NK-2 homeobox family.</text>
</comment>
<evidence type="ECO:0000256" key="3">
    <source>
        <dbReference type="ARBA" id="ARBA00023125"/>
    </source>
</evidence>
<dbReference type="PRINTS" id="PR00024">
    <property type="entry name" value="HOMEOBOX"/>
</dbReference>
<dbReference type="PROSITE" id="PS00027">
    <property type="entry name" value="HOMEOBOX_1"/>
    <property type="match status" value="1"/>
</dbReference>
<name>A0A7I8VDU8_9ANNE</name>
<evidence type="ECO:0000256" key="1">
    <source>
        <dbReference type="ARBA" id="ARBA00004123"/>
    </source>
</evidence>
<feature type="domain" description="Homeobox" evidence="9">
    <location>
        <begin position="118"/>
        <end position="178"/>
    </location>
</feature>